<dbReference type="InterPro" id="IPR022644">
    <property type="entry name" value="De-COase2_N"/>
</dbReference>
<dbReference type="Proteomes" id="UP000242450">
    <property type="component" value="Chromosome 8"/>
</dbReference>
<dbReference type="GO" id="GO:0042177">
    <property type="term" value="P:negative regulation of protein catabolic process"/>
    <property type="evidence" value="ECO:0007669"/>
    <property type="project" value="TreeGrafter"/>
</dbReference>
<comment type="caution">
    <text evidence="2">The sequence shown here is derived from an EMBL/GenBank/DDBJ whole genome shotgun (WGS) entry which is preliminary data.</text>
</comment>
<dbReference type="OrthoDB" id="5034579at2759"/>
<feature type="domain" description="Orn/DAP/Arg decarboxylase 2 N-terminal" evidence="1">
    <location>
        <begin position="32"/>
        <end position="134"/>
    </location>
</feature>
<reference evidence="2 3" key="1">
    <citation type="journal article" date="2018" name="Mol. Genet. Genomics">
        <title>The red deer Cervus elaphus genome CerEla1.0: sequencing, annotating, genes, and chromosomes.</title>
        <authorList>
            <person name="Bana N.A."/>
            <person name="Nyiri A."/>
            <person name="Nagy J."/>
            <person name="Frank K."/>
            <person name="Nagy T."/>
            <person name="Steger V."/>
            <person name="Schiller M."/>
            <person name="Lakatos P."/>
            <person name="Sugar L."/>
            <person name="Horn P."/>
            <person name="Barta E."/>
            <person name="Orosz L."/>
        </authorList>
    </citation>
    <scope>NUCLEOTIDE SEQUENCE [LARGE SCALE GENOMIC DNA]</scope>
    <source>
        <strain evidence="2">Hungarian</strain>
    </source>
</reference>
<dbReference type="SUPFAM" id="SSF51419">
    <property type="entry name" value="PLP-binding barrel"/>
    <property type="match status" value="1"/>
</dbReference>
<evidence type="ECO:0000259" key="1">
    <source>
        <dbReference type="Pfam" id="PF02784"/>
    </source>
</evidence>
<evidence type="ECO:0000313" key="2">
    <source>
        <dbReference type="EMBL" id="OWK12597.1"/>
    </source>
</evidence>
<dbReference type="GO" id="GO:0003824">
    <property type="term" value="F:catalytic activity"/>
    <property type="evidence" value="ECO:0007669"/>
    <property type="project" value="InterPro"/>
</dbReference>
<dbReference type="GO" id="GO:1902269">
    <property type="term" value="P:positive regulation of polyamine transmembrane transport"/>
    <property type="evidence" value="ECO:0007669"/>
    <property type="project" value="TreeGrafter"/>
</dbReference>
<accession>A0A212D2W7</accession>
<organism evidence="2 3">
    <name type="scientific">Cervus elaphus hippelaphus</name>
    <name type="common">European red deer</name>
    <dbReference type="NCBI Taxonomy" id="46360"/>
    <lineage>
        <taxon>Eukaryota</taxon>
        <taxon>Metazoa</taxon>
        <taxon>Chordata</taxon>
        <taxon>Craniata</taxon>
        <taxon>Vertebrata</taxon>
        <taxon>Euteleostomi</taxon>
        <taxon>Mammalia</taxon>
        <taxon>Eutheria</taxon>
        <taxon>Laurasiatheria</taxon>
        <taxon>Artiodactyla</taxon>
        <taxon>Ruminantia</taxon>
        <taxon>Pecora</taxon>
        <taxon>Cervidae</taxon>
        <taxon>Cervinae</taxon>
        <taxon>Cervus</taxon>
    </lineage>
</organism>
<dbReference type="PRINTS" id="PR01182">
    <property type="entry name" value="ORNDCRBXLASE"/>
</dbReference>
<dbReference type="GO" id="GO:0042978">
    <property type="term" value="F:ornithine decarboxylase activator activity"/>
    <property type="evidence" value="ECO:0007669"/>
    <property type="project" value="TreeGrafter"/>
</dbReference>
<dbReference type="GO" id="GO:0005737">
    <property type="term" value="C:cytoplasm"/>
    <property type="evidence" value="ECO:0007669"/>
    <property type="project" value="TreeGrafter"/>
</dbReference>
<feature type="non-terminal residue" evidence="2">
    <location>
        <position position="1"/>
    </location>
</feature>
<feature type="non-terminal residue" evidence="2">
    <location>
        <position position="135"/>
    </location>
</feature>
<dbReference type="Gene3D" id="3.20.20.10">
    <property type="entry name" value="Alanine racemase"/>
    <property type="match status" value="1"/>
</dbReference>
<name>A0A212D2W7_CEREH</name>
<dbReference type="InterPro" id="IPR002433">
    <property type="entry name" value="Orn_de-COase"/>
</dbReference>
<dbReference type="AlphaFoldDB" id="A0A212D2W7"/>
<protein>
    <recommendedName>
        <fullName evidence="1">Orn/DAP/Arg decarboxylase 2 N-terminal domain-containing protein</fullName>
    </recommendedName>
</protein>
<sequence>HSYDFAPHLCFLGLHGPSRLWRFLTTTFGTPQAEMELVQHIGVPASKIIYANPCKQIAHIKYAAKHGVRLLSFDNEMELAKVVKSHPRARMVLCVATEDSHSLSRLSLRFGASLKSCRHLLENAKRDHVEVVGVR</sequence>
<dbReference type="Pfam" id="PF02784">
    <property type="entry name" value="Orn_Arg_deC_N"/>
    <property type="match status" value="1"/>
</dbReference>
<proteinExistence type="predicted"/>
<gene>
    <name evidence="2" type="ORF">Celaphus_00014931</name>
</gene>
<dbReference type="GO" id="GO:0033387">
    <property type="term" value="P:putrescine biosynthetic process from arginine, via ornithine"/>
    <property type="evidence" value="ECO:0007669"/>
    <property type="project" value="TreeGrafter"/>
</dbReference>
<evidence type="ECO:0000313" key="3">
    <source>
        <dbReference type="Proteomes" id="UP000242450"/>
    </source>
</evidence>
<dbReference type="InterPro" id="IPR029066">
    <property type="entry name" value="PLP-binding_barrel"/>
</dbReference>
<dbReference type="PANTHER" id="PTHR11482">
    <property type="entry name" value="ARGININE/DIAMINOPIMELATE/ORNITHINE DECARBOXYLASE"/>
    <property type="match status" value="1"/>
</dbReference>
<dbReference type="PANTHER" id="PTHR11482:SF4">
    <property type="entry name" value="ANTIZYME INHIBITOR 2"/>
    <property type="match status" value="1"/>
</dbReference>
<keyword evidence="3" id="KW-1185">Reference proteome</keyword>
<dbReference type="EMBL" id="MKHE01000008">
    <property type="protein sequence ID" value="OWK12597.1"/>
    <property type="molecule type" value="Genomic_DNA"/>
</dbReference>